<organism evidence="2 3">
    <name type="scientific">Amborella trichopoda</name>
    <dbReference type="NCBI Taxonomy" id="13333"/>
    <lineage>
        <taxon>Eukaryota</taxon>
        <taxon>Viridiplantae</taxon>
        <taxon>Streptophyta</taxon>
        <taxon>Embryophyta</taxon>
        <taxon>Tracheophyta</taxon>
        <taxon>Spermatophyta</taxon>
        <taxon>Magnoliopsida</taxon>
        <taxon>Amborellales</taxon>
        <taxon>Amborellaceae</taxon>
        <taxon>Amborella</taxon>
    </lineage>
</organism>
<dbReference type="HOGENOM" id="CLU_043458_3_0_1"/>
<accession>W1P964</accession>
<dbReference type="EMBL" id="KI394223">
    <property type="protein sequence ID" value="ERN04473.1"/>
    <property type="molecule type" value="Genomic_DNA"/>
</dbReference>
<dbReference type="Gramene" id="ERN04473">
    <property type="protein sequence ID" value="ERN04473"/>
    <property type="gene ID" value="AMTR_s00081p00016210"/>
</dbReference>
<feature type="compositionally biased region" description="Basic and acidic residues" evidence="1">
    <location>
        <begin position="350"/>
        <end position="362"/>
    </location>
</feature>
<keyword evidence="3" id="KW-1185">Reference proteome</keyword>
<dbReference type="PANTHER" id="PTHR31197:SF5">
    <property type="entry name" value="OS01G0612600 PROTEIN"/>
    <property type="match status" value="1"/>
</dbReference>
<dbReference type="eggNOG" id="ENOG502QX5Z">
    <property type="taxonomic scope" value="Eukaryota"/>
</dbReference>
<proteinExistence type="predicted"/>
<dbReference type="Pfam" id="PF07800">
    <property type="entry name" value="DUF1644"/>
    <property type="match status" value="1"/>
</dbReference>
<sequence length="362" mass="39180">MPKDQRSRSLSFRHSRASPFPCSSSRDKSHHSFSKTSINKAEDPKQWDDVRCPVCMEHPHNAVLLLCSSHDKGCRPYMCDTSYRHSNCLDQFRKAFTKTQVSEAEGAVHNGDSLALYGSLEAVHGSGSGVAHDGSGPVHGGEEVVHGGDSGQSMVGLACPLCRGQVKGWTVVETARGFMNLRPRGCAAEACGFVGGYAELRKHARAEHPTARPAEADPSRERDWRRLERQRDLGDVLSTIRSAMPGAMMLGDYVLESGGISDEENNNEFVIGGDDGNWLTVFLLFQVFRPGVGSMGITGGPISTRFRGRRRGVASSRRRLWGEGLEGGGDDEDGGDGDDDGDGDGLTADGGRDRTRRTLNDS</sequence>
<evidence type="ECO:0000313" key="3">
    <source>
        <dbReference type="Proteomes" id="UP000017836"/>
    </source>
</evidence>
<name>W1P964_AMBTC</name>
<dbReference type="GO" id="GO:0003700">
    <property type="term" value="F:DNA-binding transcription factor activity"/>
    <property type="evidence" value="ECO:0000318"/>
    <property type="project" value="GO_Central"/>
</dbReference>
<feature type="region of interest" description="Disordered" evidence="1">
    <location>
        <begin position="1"/>
        <end position="40"/>
    </location>
</feature>
<protein>
    <submittedName>
        <fullName evidence="2">Uncharacterized protein</fullName>
    </submittedName>
</protein>
<dbReference type="Proteomes" id="UP000017836">
    <property type="component" value="Unassembled WGS sequence"/>
</dbReference>
<dbReference type="PANTHER" id="PTHR31197">
    <property type="entry name" value="OS01G0612600 PROTEIN"/>
    <property type="match status" value="1"/>
</dbReference>
<evidence type="ECO:0000256" key="1">
    <source>
        <dbReference type="SAM" id="MobiDB-lite"/>
    </source>
</evidence>
<dbReference type="OrthoDB" id="1921166at2759"/>
<gene>
    <name evidence="2" type="ORF">AMTR_s00081p00016210</name>
</gene>
<dbReference type="AlphaFoldDB" id="W1P964"/>
<dbReference type="InterPro" id="IPR012866">
    <property type="entry name" value="DUF1644"/>
</dbReference>
<evidence type="ECO:0000313" key="2">
    <source>
        <dbReference type="EMBL" id="ERN04473.1"/>
    </source>
</evidence>
<dbReference type="GO" id="GO:0005634">
    <property type="term" value="C:nucleus"/>
    <property type="evidence" value="ECO:0000318"/>
    <property type="project" value="GO_Central"/>
</dbReference>
<reference evidence="3" key="1">
    <citation type="journal article" date="2013" name="Science">
        <title>The Amborella genome and the evolution of flowering plants.</title>
        <authorList>
            <consortium name="Amborella Genome Project"/>
        </authorList>
    </citation>
    <scope>NUCLEOTIDE SEQUENCE [LARGE SCALE GENOMIC DNA]</scope>
</reference>
<feature type="region of interest" description="Disordered" evidence="1">
    <location>
        <begin position="318"/>
        <end position="362"/>
    </location>
</feature>
<feature type="compositionally biased region" description="Acidic residues" evidence="1">
    <location>
        <begin position="328"/>
        <end position="343"/>
    </location>
</feature>